<gene>
    <name evidence="2" type="ORF">STEHIDRAFT_163921</name>
</gene>
<dbReference type="OrthoDB" id="2670565at2759"/>
<name>R7RVN7_STEHR</name>
<evidence type="ECO:0000313" key="2">
    <source>
        <dbReference type="EMBL" id="EIM79159.1"/>
    </source>
</evidence>
<evidence type="ECO:0000313" key="3">
    <source>
        <dbReference type="Proteomes" id="UP000053927"/>
    </source>
</evidence>
<reference evidence="3" key="1">
    <citation type="journal article" date="2012" name="Science">
        <title>The Paleozoic origin of enzymatic lignin decomposition reconstructed from 31 fungal genomes.</title>
        <authorList>
            <person name="Floudas D."/>
            <person name="Binder M."/>
            <person name="Riley R."/>
            <person name="Barry K."/>
            <person name="Blanchette R.A."/>
            <person name="Henrissat B."/>
            <person name="Martinez A.T."/>
            <person name="Otillar R."/>
            <person name="Spatafora J.W."/>
            <person name="Yadav J.S."/>
            <person name="Aerts A."/>
            <person name="Benoit I."/>
            <person name="Boyd A."/>
            <person name="Carlson A."/>
            <person name="Copeland A."/>
            <person name="Coutinho P.M."/>
            <person name="de Vries R.P."/>
            <person name="Ferreira P."/>
            <person name="Findley K."/>
            <person name="Foster B."/>
            <person name="Gaskell J."/>
            <person name="Glotzer D."/>
            <person name="Gorecki P."/>
            <person name="Heitman J."/>
            <person name="Hesse C."/>
            <person name="Hori C."/>
            <person name="Igarashi K."/>
            <person name="Jurgens J.A."/>
            <person name="Kallen N."/>
            <person name="Kersten P."/>
            <person name="Kohler A."/>
            <person name="Kuees U."/>
            <person name="Kumar T.K.A."/>
            <person name="Kuo A."/>
            <person name="LaButti K."/>
            <person name="Larrondo L.F."/>
            <person name="Lindquist E."/>
            <person name="Ling A."/>
            <person name="Lombard V."/>
            <person name="Lucas S."/>
            <person name="Lundell T."/>
            <person name="Martin R."/>
            <person name="McLaughlin D.J."/>
            <person name="Morgenstern I."/>
            <person name="Morin E."/>
            <person name="Murat C."/>
            <person name="Nagy L.G."/>
            <person name="Nolan M."/>
            <person name="Ohm R.A."/>
            <person name="Patyshakuliyeva A."/>
            <person name="Rokas A."/>
            <person name="Ruiz-Duenas F.J."/>
            <person name="Sabat G."/>
            <person name="Salamov A."/>
            <person name="Samejima M."/>
            <person name="Schmutz J."/>
            <person name="Slot J.C."/>
            <person name="St John F."/>
            <person name="Stenlid J."/>
            <person name="Sun H."/>
            <person name="Sun S."/>
            <person name="Syed K."/>
            <person name="Tsang A."/>
            <person name="Wiebenga A."/>
            <person name="Young D."/>
            <person name="Pisabarro A."/>
            <person name="Eastwood D.C."/>
            <person name="Martin F."/>
            <person name="Cullen D."/>
            <person name="Grigoriev I.V."/>
            <person name="Hibbett D.S."/>
        </authorList>
    </citation>
    <scope>NUCLEOTIDE SEQUENCE [LARGE SCALE GENOMIC DNA]</scope>
    <source>
        <strain evidence="3">FP-91666</strain>
    </source>
</reference>
<feature type="compositionally biased region" description="Pro residues" evidence="1">
    <location>
        <begin position="207"/>
        <end position="220"/>
    </location>
</feature>
<feature type="compositionally biased region" description="Polar residues" evidence="1">
    <location>
        <begin position="426"/>
        <end position="435"/>
    </location>
</feature>
<organism evidence="2 3">
    <name type="scientific">Stereum hirsutum (strain FP-91666)</name>
    <name type="common">White-rot fungus</name>
    <dbReference type="NCBI Taxonomy" id="721885"/>
    <lineage>
        <taxon>Eukaryota</taxon>
        <taxon>Fungi</taxon>
        <taxon>Dikarya</taxon>
        <taxon>Basidiomycota</taxon>
        <taxon>Agaricomycotina</taxon>
        <taxon>Agaricomycetes</taxon>
        <taxon>Russulales</taxon>
        <taxon>Stereaceae</taxon>
        <taxon>Stereum</taxon>
    </lineage>
</organism>
<feature type="region of interest" description="Disordered" evidence="1">
    <location>
        <begin position="413"/>
        <end position="459"/>
    </location>
</feature>
<evidence type="ECO:0000256" key="1">
    <source>
        <dbReference type="SAM" id="MobiDB-lite"/>
    </source>
</evidence>
<feature type="region of interest" description="Disordered" evidence="1">
    <location>
        <begin position="189"/>
        <end position="245"/>
    </location>
</feature>
<dbReference type="EMBL" id="JH687408">
    <property type="protein sequence ID" value="EIM79159.1"/>
    <property type="molecule type" value="Genomic_DNA"/>
</dbReference>
<dbReference type="AlphaFoldDB" id="R7RVN7"/>
<feature type="region of interest" description="Disordered" evidence="1">
    <location>
        <begin position="536"/>
        <end position="559"/>
    </location>
</feature>
<feature type="compositionally biased region" description="Low complexity" evidence="1">
    <location>
        <begin position="436"/>
        <end position="457"/>
    </location>
</feature>
<feature type="compositionally biased region" description="Low complexity" evidence="1">
    <location>
        <begin position="106"/>
        <end position="130"/>
    </location>
</feature>
<dbReference type="Proteomes" id="UP000053927">
    <property type="component" value="Unassembled WGS sequence"/>
</dbReference>
<dbReference type="eggNOG" id="ENOG502RDCB">
    <property type="taxonomic scope" value="Eukaryota"/>
</dbReference>
<proteinExistence type="predicted"/>
<dbReference type="RefSeq" id="XP_007311725.1">
    <property type="nucleotide sequence ID" value="XM_007311663.1"/>
</dbReference>
<dbReference type="KEGG" id="shs:STEHIDRAFT_163921"/>
<sequence>MAPVPLATVVHVDASQFTEQVHDYLANAGEISRLYPWRLDRSNREHYFVVYASEAEAAGAIALSTNDVIVKPLARAPQQLLDIFNAVARGPFGDRPPTTTSSADLTPRYTTPSPTSPSSSHSNSASPLTPTGHPRESAENGQRAAKRVKLLKHAMHTDLAFDSLYAPSPSTSIPGPSGLPYISLSTRRQTGKQIDGGGGLDRGRSRTPPPALLSPPPSPIPVNLGSSAANSNGRPHSSSSSFIPSGAPPMRASLVMPLCGQSISIDLDSLDEDPQAVISLLKAAEADRDKWMLVGGAYRRKGNLNAAISVVNRMLEGILPTRLISSPLSVVFQHHSLTLLSSVLCTVMKEASIAEEQLRPAFLMLSSCLTELGKQARLPNGRETAESNACFEQSRYWLQKVYGALKPELAMAQQQQQASSGRPRAISNSTTSNGASSRSFPVSTPTTSVSSSSLPSSEQRALERELMVLRDRHSSFISELTEARTAKRKTEDECSHERTLRRRAEARIDELERQLSKADKRMDSAVEQVKREVEARRKAEDTAEAERKARVETERTAETRAEATVVKPAFEEMAGFFAKVARGELSMGAIAELANGRRNVPGL</sequence>
<accession>R7RVN7</accession>
<protein>
    <submittedName>
        <fullName evidence="2">Uncharacterized protein</fullName>
    </submittedName>
</protein>
<feature type="compositionally biased region" description="Polar residues" evidence="1">
    <location>
        <begin position="224"/>
        <end position="236"/>
    </location>
</feature>
<feature type="region of interest" description="Disordered" evidence="1">
    <location>
        <begin position="91"/>
        <end position="143"/>
    </location>
</feature>
<dbReference type="GeneID" id="18802472"/>
<keyword evidence="3" id="KW-1185">Reference proteome</keyword>
<dbReference type="OMA" id="ECSHERT"/>